<keyword evidence="2" id="KW-0812">Transmembrane</keyword>
<feature type="compositionally biased region" description="Pro residues" evidence="1">
    <location>
        <begin position="151"/>
        <end position="161"/>
    </location>
</feature>
<sequence>MGTATGSREPAPASTGEAAHPGGGALPHLASGIGQPRPRRAAGGGLSRRLSRRLSHGRVAGRGRRARLLVAGTLLALGASGPAAAEPADGGPGHEARPRAGVSVCVNLPVLRLDLGPCSAPPISICVDAPVLTVHVGACGRAPAAVRPRPRPTPTHEPTPRPTASKPVKPAPTLTRRPRRSTAPRPVPTPSALRAEVPVVRPSREPAPSPAPTPSPSRPAEQARPRADRAEPPRERPGPLGTVLLMVVLTTLIASACAVAFVR</sequence>
<feature type="transmembrane region" description="Helical" evidence="2">
    <location>
        <begin position="240"/>
        <end position="262"/>
    </location>
</feature>
<gene>
    <name evidence="3" type="ORF">ACIBP5_34265</name>
</gene>
<comment type="caution">
    <text evidence="3">The sequence shown here is derived from an EMBL/GenBank/DDBJ whole genome shotgun (WGS) entry which is preliminary data.</text>
</comment>
<feature type="compositionally biased region" description="Low complexity" evidence="1">
    <location>
        <begin position="190"/>
        <end position="201"/>
    </location>
</feature>
<evidence type="ECO:0008006" key="5">
    <source>
        <dbReference type="Google" id="ProtNLM"/>
    </source>
</evidence>
<evidence type="ECO:0000256" key="2">
    <source>
        <dbReference type="SAM" id="Phobius"/>
    </source>
</evidence>
<keyword evidence="2" id="KW-0472">Membrane</keyword>
<feature type="compositionally biased region" description="Basic residues" evidence="1">
    <location>
        <begin position="49"/>
        <end position="58"/>
    </location>
</feature>
<accession>A0ABW8AF87</accession>
<feature type="compositionally biased region" description="Pro residues" evidence="1">
    <location>
        <begin position="205"/>
        <end position="217"/>
    </location>
</feature>
<dbReference type="EMBL" id="JBITMB010000011">
    <property type="protein sequence ID" value="MFI7445063.1"/>
    <property type="molecule type" value="Genomic_DNA"/>
</dbReference>
<name>A0ABW8AF87_9ACTN</name>
<dbReference type="Proteomes" id="UP001612928">
    <property type="component" value="Unassembled WGS sequence"/>
</dbReference>
<keyword evidence="2" id="KW-1133">Transmembrane helix</keyword>
<evidence type="ECO:0000313" key="3">
    <source>
        <dbReference type="EMBL" id="MFI7445063.1"/>
    </source>
</evidence>
<organism evidence="3 4">
    <name type="scientific">Nonomuraea indica</name>
    <dbReference type="NCBI Taxonomy" id="1581193"/>
    <lineage>
        <taxon>Bacteria</taxon>
        <taxon>Bacillati</taxon>
        <taxon>Actinomycetota</taxon>
        <taxon>Actinomycetes</taxon>
        <taxon>Streptosporangiales</taxon>
        <taxon>Streptosporangiaceae</taxon>
        <taxon>Nonomuraea</taxon>
    </lineage>
</organism>
<evidence type="ECO:0000313" key="4">
    <source>
        <dbReference type="Proteomes" id="UP001612928"/>
    </source>
</evidence>
<proteinExistence type="predicted"/>
<feature type="compositionally biased region" description="Basic and acidic residues" evidence="1">
    <location>
        <begin position="221"/>
        <end position="237"/>
    </location>
</feature>
<protein>
    <recommendedName>
        <fullName evidence="5">DUF320 domain-containing protein</fullName>
    </recommendedName>
</protein>
<feature type="region of interest" description="Disordered" evidence="1">
    <location>
        <begin position="1"/>
        <end position="58"/>
    </location>
</feature>
<feature type="region of interest" description="Disordered" evidence="1">
    <location>
        <begin position="143"/>
        <end position="239"/>
    </location>
</feature>
<dbReference type="RefSeq" id="WP_397025454.1">
    <property type="nucleotide sequence ID" value="NZ_JBITMB010000011.1"/>
</dbReference>
<evidence type="ECO:0000256" key="1">
    <source>
        <dbReference type="SAM" id="MobiDB-lite"/>
    </source>
</evidence>
<reference evidence="3 4" key="1">
    <citation type="submission" date="2024-10" db="EMBL/GenBank/DDBJ databases">
        <title>The Natural Products Discovery Center: Release of the First 8490 Sequenced Strains for Exploring Actinobacteria Biosynthetic Diversity.</title>
        <authorList>
            <person name="Kalkreuter E."/>
            <person name="Kautsar S.A."/>
            <person name="Yang D."/>
            <person name="Bader C.D."/>
            <person name="Teijaro C.N."/>
            <person name="Fluegel L."/>
            <person name="Davis C.M."/>
            <person name="Simpson J.R."/>
            <person name="Lauterbach L."/>
            <person name="Steele A.D."/>
            <person name="Gui C."/>
            <person name="Meng S."/>
            <person name="Li G."/>
            <person name="Viehrig K."/>
            <person name="Ye F."/>
            <person name="Su P."/>
            <person name="Kiefer A.F."/>
            <person name="Nichols A."/>
            <person name="Cepeda A.J."/>
            <person name="Yan W."/>
            <person name="Fan B."/>
            <person name="Jiang Y."/>
            <person name="Adhikari A."/>
            <person name="Zheng C.-J."/>
            <person name="Schuster L."/>
            <person name="Cowan T.M."/>
            <person name="Smanski M.J."/>
            <person name="Chevrette M.G."/>
            <person name="De Carvalho L.P.S."/>
            <person name="Shen B."/>
        </authorList>
    </citation>
    <scope>NUCLEOTIDE SEQUENCE [LARGE SCALE GENOMIC DNA]</scope>
    <source>
        <strain evidence="3 4">NPDC049503</strain>
    </source>
</reference>
<keyword evidence="4" id="KW-1185">Reference proteome</keyword>